<dbReference type="AlphaFoldDB" id="A0A0G3EB17"/>
<evidence type="ECO:0000313" key="3">
    <source>
        <dbReference type="Proteomes" id="UP000035268"/>
    </source>
</evidence>
<dbReference type="Proteomes" id="UP000035268">
    <property type="component" value="Chromosome"/>
</dbReference>
<dbReference type="Pfam" id="PF13692">
    <property type="entry name" value="Glyco_trans_1_4"/>
    <property type="match status" value="1"/>
</dbReference>
<organism evidence="2 3">
    <name type="scientific">Kiritimatiella glycovorans</name>
    <dbReference type="NCBI Taxonomy" id="1307763"/>
    <lineage>
        <taxon>Bacteria</taxon>
        <taxon>Pseudomonadati</taxon>
        <taxon>Kiritimatiellota</taxon>
        <taxon>Kiritimatiellia</taxon>
        <taxon>Kiritimatiellales</taxon>
        <taxon>Kiritimatiellaceae</taxon>
        <taxon>Kiritimatiella</taxon>
    </lineage>
</organism>
<dbReference type="GO" id="GO:0016757">
    <property type="term" value="F:glycosyltransferase activity"/>
    <property type="evidence" value="ECO:0007669"/>
    <property type="project" value="UniProtKB-ARBA"/>
</dbReference>
<accession>A0A0G3EB17</accession>
<dbReference type="PANTHER" id="PTHR12526">
    <property type="entry name" value="GLYCOSYLTRANSFERASE"/>
    <property type="match status" value="1"/>
</dbReference>
<evidence type="ECO:0000259" key="1">
    <source>
        <dbReference type="Pfam" id="PF13439"/>
    </source>
</evidence>
<protein>
    <submittedName>
        <fullName evidence="2">Sugar transferase, PEP-CTERM/EpsH1 system associated</fullName>
    </submittedName>
</protein>
<dbReference type="Gene3D" id="3.40.50.2000">
    <property type="entry name" value="Glycogen Phosphorylase B"/>
    <property type="match status" value="2"/>
</dbReference>
<dbReference type="InterPro" id="IPR028098">
    <property type="entry name" value="Glyco_trans_4-like_N"/>
</dbReference>
<proteinExistence type="predicted"/>
<dbReference type="Pfam" id="PF13439">
    <property type="entry name" value="Glyco_transf_4"/>
    <property type="match status" value="1"/>
</dbReference>
<keyword evidence="2" id="KW-0808">Transferase</keyword>
<keyword evidence="3" id="KW-1185">Reference proteome</keyword>
<reference evidence="3" key="1">
    <citation type="submission" date="2015-02" db="EMBL/GenBank/DDBJ databases">
        <title>Description and complete genome sequence of the first cultured representative of the subdivision 5 of the Verrucomicrobia phylum.</title>
        <authorList>
            <person name="Spring S."/>
            <person name="Bunk B."/>
            <person name="Sproer C."/>
            <person name="Klenk H.-P."/>
        </authorList>
    </citation>
    <scope>NUCLEOTIDE SEQUENCE [LARGE SCALE GENOMIC DNA]</scope>
    <source>
        <strain evidence="3">L21-Fru-AB</strain>
    </source>
</reference>
<dbReference type="STRING" id="1307763.L21SP4_00194"/>
<feature type="domain" description="Glycosyltransferase subfamily 4-like N-terminal" evidence="1">
    <location>
        <begin position="23"/>
        <end position="201"/>
    </location>
</feature>
<gene>
    <name evidence="2" type="ORF">L21SP4_00194</name>
</gene>
<dbReference type="EMBL" id="CP010904">
    <property type="protein sequence ID" value="AKJ63478.1"/>
    <property type="molecule type" value="Genomic_DNA"/>
</dbReference>
<dbReference type="SUPFAM" id="SSF53756">
    <property type="entry name" value="UDP-Glycosyltransferase/glycogen phosphorylase"/>
    <property type="match status" value="1"/>
</dbReference>
<dbReference type="PANTHER" id="PTHR12526:SF600">
    <property type="entry name" value="GLYCOSYL TRANSFERASE GROUP 1"/>
    <property type="match status" value="1"/>
</dbReference>
<dbReference type="OrthoDB" id="9807209at2"/>
<evidence type="ECO:0000313" key="2">
    <source>
        <dbReference type="EMBL" id="AKJ63478.1"/>
    </source>
</evidence>
<dbReference type="RefSeq" id="WP_052880904.1">
    <property type="nucleotide sequence ID" value="NZ_CP010904.1"/>
</dbReference>
<sequence>MPRILIITPLLPLPADTGSRLRFYHLARCMADAGMEVSMLALDGESPAGSEPSAPDFLEHFEAVCDPGPRLSPPGAVVPAYREFRAAVYRALDAWHPEAVQIEKTFAFAQCGVRTLRNADMPVLLDEGGVHHLGYRREAARARGFAATARAALRAARLRRYEARAVREVDAVTAVSPGEAEHLRALAPSATVIEVPNGVDERLFERAPAPFSRRETGLFFCGDYRYAPNADAVRWFLRRVRPELDRRGCRVPLVAAGAHPPDDLRARAERDEAFDAPGRVPDIHACYERYTMMINPMRSGAGTRLKMLEAMAHGMACISTAVGAEGLGIEDGREARIADSPSAMAAAIEAWAADRDAAEEAGRHARAAVRERFVWPRCAQPLIDFYRGRLGEGTAGA</sequence>
<name>A0A0G3EB17_9BACT</name>
<dbReference type="KEGG" id="vbl:L21SP4_00194"/>
<reference evidence="2 3" key="2">
    <citation type="journal article" date="2016" name="ISME J.">
        <title>Characterization of the first cultured representative of Verrucomicrobia subdivision 5 indicates the proposal of a novel phylum.</title>
        <authorList>
            <person name="Spring S."/>
            <person name="Bunk B."/>
            <person name="Sproer C."/>
            <person name="Schumann P."/>
            <person name="Rohde M."/>
            <person name="Tindall B.J."/>
            <person name="Klenk H.P."/>
        </authorList>
    </citation>
    <scope>NUCLEOTIDE SEQUENCE [LARGE SCALE GENOMIC DNA]</scope>
    <source>
        <strain evidence="2 3">L21-Fru-AB</strain>
    </source>
</reference>